<dbReference type="Proteomes" id="UP001604336">
    <property type="component" value="Unassembled WGS sequence"/>
</dbReference>
<protein>
    <submittedName>
        <fullName evidence="2">Uncharacterized protein</fullName>
    </submittedName>
</protein>
<sequence>MFSTRWYLTTAWQFLPSSISESSVFHSLEDSRKGGIPPPYSYTALDSPPNSLLLSNMVTITCIPGTIIYLTNRHVSYRKLRCMDTLDSAFSTFEKRLTTIFLALLTQNYRQRKLLRIAKLIA</sequence>
<proteinExistence type="predicted"/>
<comment type="caution">
    <text evidence="2">The sequence shown here is derived from an EMBL/GenBank/DDBJ whole genome shotgun (WGS) entry which is preliminary data.</text>
</comment>
<dbReference type="AlphaFoldDB" id="A0ABD1UJK3"/>
<dbReference type="EMBL" id="JBFOLK010000003">
    <property type="protein sequence ID" value="KAL2525126.1"/>
    <property type="molecule type" value="Genomic_DNA"/>
</dbReference>
<accession>A0ABD1UJK3</accession>
<organism evidence="2 3">
    <name type="scientific">Abeliophyllum distichum</name>
    <dbReference type="NCBI Taxonomy" id="126358"/>
    <lineage>
        <taxon>Eukaryota</taxon>
        <taxon>Viridiplantae</taxon>
        <taxon>Streptophyta</taxon>
        <taxon>Embryophyta</taxon>
        <taxon>Tracheophyta</taxon>
        <taxon>Spermatophyta</taxon>
        <taxon>Magnoliopsida</taxon>
        <taxon>eudicotyledons</taxon>
        <taxon>Gunneridae</taxon>
        <taxon>Pentapetalae</taxon>
        <taxon>asterids</taxon>
        <taxon>lamiids</taxon>
        <taxon>Lamiales</taxon>
        <taxon>Oleaceae</taxon>
        <taxon>Forsythieae</taxon>
        <taxon>Abeliophyllum</taxon>
    </lineage>
</organism>
<evidence type="ECO:0000256" key="1">
    <source>
        <dbReference type="SAM" id="Phobius"/>
    </source>
</evidence>
<keyword evidence="1" id="KW-0812">Transmembrane</keyword>
<name>A0ABD1UJK3_9LAMI</name>
<gene>
    <name evidence="2" type="ORF">Adt_10180</name>
</gene>
<keyword evidence="1" id="KW-1133">Transmembrane helix</keyword>
<feature type="transmembrane region" description="Helical" evidence="1">
    <location>
        <begin position="51"/>
        <end position="71"/>
    </location>
</feature>
<keyword evidence="1" id="KW-0472">Membrane</keyword>
<reference evidence="3" key="1">
    <citation type="submission" date="2024-07" db="EMBL/GenBank/DDBJ databases">
        <title>Two chromosome-level genome assemblies of Korean endemic species Abeliophyllum distichum and Forsythia ovata (Oleaceae).</title>
        <authorList>
            <person name="Jang H."/>
        </authorList>
    </citation>
    <scope>NUCLEOTIDE SEQUENCE [LARGE SCALE GENOMIC DNA]</scope>
</reference>
<keyword evidence="3" id="KW-1185">Reference proteome</keyword>
<evidence type="ECO:0000313" key="3">
    <source>
        <dbReference type="Proteomes" id="UP001604336"/>
    </source>
</evidence>
<evidence type="ECO:0000313" key="2">
    <source>
        <dbReference type="EMBL" id="KAL2525126.1"/>
    </source>
</evidence>